<dbReference type="Proteomes" id="UP001515780">
    <property type="component" value="Unassembled WGS sequence"/>
</dbReference>
<name>A0ABX0RPM1_9GAMM</name>
<gene>
    <name evidence="1" type="ORF">F3J37_06885</name>
</gene>
<dbReference type="EMBL" id="VWXC01000003">
    <property type="protein sequence ID" value="NIG18408.1"/>
    <property type="molecule type" value="Genomic_DNA"/>
</dbReference>
<evidence type="ECO:0000313" key="2">
    <source>
        <dbReference type="Proteomes" id="UP001515780"/>
    </source>
</evidence>
<proteinExistence type="predicted"/>
<comment type="caution">
    <text evidence="1">The sequence shown here is derived from an EMBL/GenBank/DDBJ whole genome shotgun (WGS) entry which is preliminary data.</text>
</comment>
<dbReference type="RefSeq" id="WP_166932636.1">
    <property type="nucleotide sequence ID" value="NZ_VWXC01000003.1"/>
</dbReference>
<accession>A0ABX0RPM1</accession>
<keyword evidence="2" id="KW-1185">Reference proteome</keyword>
<evidence type="ECO:0000313" key="1">
    <source>
        <dbReference type="EMBL" id="NIG18408.1"/>
    </source>
</evidence>
<sequence length="60" mass="6310">MEGLQDIQNNGTLLSIDINKPEKINNSALSGANAAAASSNQHSRMMCGVNVMAMAMAMRS</sequence>
<reference evidence="1 2" key="1">
    <citation type="journal article" date="2019" name="bioRxiv">
        <title>Bacteria contribute to plant secondary compound degradation in a generalist herbivore system.</title>
        <authorList>
            <person name="Francoeur C.B."/>
            <person name="Khadempour L."/>
            <person name="Moreira-Soto R.D."/>
            <person name="Gotting K."/>
            <person name="Book A.J."/>
            <person name="Pinto-Tomas A.A."/>
            <person name="Keefover-Ring K."/>
            <person name="Currie C.R."/>
        </authorList>
    </citation>
    <scope>NUCLEOTIDE SEQUENCE [LARGE SCALE GENOMIC DNA]</scope>
    <source>
        <strain evidence="1">Al-1710</strain>
    </source>
</reference>
<protein>
    <submittedName>
        <fullName evidence="1">Uncharacterized protein</fullName>
    </submittedName>
</protein>
<organism evidence="1 2">
    <name type="scientific">Candidatus Pantoea communis</name>
    <dbReference type="NCBI Taxonomy" id="2608354"/>
    <lineage>
        <taxon>Bacteria</taxon>
        <taxon>Pseudomonadati</taxon>
        <taxon>Pseudomonadota</taxon>
        <taxon>Gammaproteobacteria</taxon>
        <taxon>Enterobacterales</taxon>
        <taxon>Erwiniaceae</taxon>
        <taxon>Pantoea</taxon>
    </lineage>
</organism>